<reference evidence="3 4" key="1">
    <citation type="journal article" date="2021" name="Commun. Biol.">
        <title>The genome of Shorea leprosula (Dipterocarpaceae) highlights the ecological relevance of drought in aseasonal tropical rainforests.</title>
        <authorList>
            <person name="Ng K.K.S."/>
            <person name="Kobayashi M.J."/>
            <person name="Fawcett J.A."/>
            <person name="Hatakeyama M."/>
            <person name="Paape T."/>
            <person name="Ng C.H."/>
            <person name="Ang C.C."/>
            <person name="Tnah L.H."/>
            <person name="Lee C.T."/>
            <person name="Nishiyama T."/>
            <person name="Sese J."/>
            <person name="O'Brien M.J."/>
            <person name="Copetti D."/>
            <person name="Mohd Noor M.I."/>
            <person name="Ong R.C."/>
            <person name="Putra M."/>
            <person name="Sireger I.Z."/>
            <person name="Indrioko S."/>
            <person name="Kosugi Y."/>
            <person name="Izuno A."/>
            <person name="Isagi Y."/>
            <person name="Lee S.L."/>
            <person name="Shimizu K.K."/>
        </authorList>
    </citation>
    <scope>NUCLEOTIDE SEQUENCE [LARGE SCALE GENOMIC DNA]</scope>
    <source>
        <strain evidence="3">214</strain>
    </source>
</reference>
<dbReference type="InterPro" id="IPR036249">
    <property type="entry name" value="Thioredoxin-like_sf"/>
</dbReference>
<dbReference type="PANTHER" id="PTHR46361">
    <property type="entry name" value="ELECTRON CARRIER/ PROTEIN DISULFIDE OXIDOREDUCTASE"/>
    <property type="match status" value="1"/>
</dbReference>
<dbReference type="Gene3D" id="1.10.10.10">
    <property type="entry name" value="Winged helix-like DNA-binding domain superfamily/Winged helix DNA-binding domain"/>
    <property type="match status" value="1"/>
</dbReference>
<feature type="domain" description="DEP" evidence="2">
    <location>
        <begin position="300"/>
        <end position="375"/>
    </location>
</feature>
<dbReference type="Pfam" id="PF04784">
    <property type="entry name" value="DUF547"/>
    <property type="match status" value="1"/>
</dbReference>
<dbReference type="CDD" id="cd04371">
    <property type="entry name" value="DEP"/>
    <property type="match status" value="1"/>
</dbReference>
<feature type="compositionally biased region" description="Polar residues" evidence="1">
    <location>
        <begin position="1"/>
        <end position="16"/>
    </location>
</feature>
<protein>
    <recommendedName>
        <fullName evidence="2">DEP domain-containing protein</fullName>
    </recommendedName>
</protein>
<dbReference type="InterPro" id="IPR036388">
    <property type="entry name" value="WH-like_DNA-bd_sf"/>
</dbReference>
<evidence type="ECO:0000256" key="1">
    <source>
        <dbReference type="SAM" id="MobiDB-lite"/>
    </source>
</evidence>
<dbReference type="PANTHER" id="PTHR46361:SF1">
    <property type="entry name" value="F26K24.21 PROTEIN"/>
    <property type="match status" value="1"/>
</dbReference>
<feature type="region of interest" description="Disordered" evidence="1">
    <location>
        <begin position="1"/>
        <end position="77"/>
    </location>
</feature>
<dbReference type="Pfam" id="PF00610">
    <property type="entry name" value="DEP"/>
    <property type="match status" value="1"/>
</dbReference>
<proteinExistence type="predicted"/>
<dbReference type="Gene3D" id="3.40.30.10">
    <property type="entry name" value="Glutaredoxin"/>
    <property type="match status" value="1"/>
</dbReference>
<dbReference type="PROSITE" id="PS51354">
    <property type="entry name" value="GLUTAREDOXIN_2"/>
    <property type="match status" value="1"/>
</dbReference>
<evidence type="ECO:0000313" key="4">
    <source>
        <dbReference type="Proteomes" id="UP001054252"/>
    </source>
</evidence>
<dbReference type="Pfam" id="PF00462">
    <property type="entry name" value="Glutaredoxin"/>
    <property type="match status" value="1"/>
</dbReference>
<dbReference type="EMBL" id="BPVZ01000038">
    <property type="protein sequence ID" value="GKV13230.1"/>
    <property type="molecule type" value="Genomic_DNA"/>
</dbReference>
<dbReference type="PROSITE" id="PS50186">
    <property type="entry name" value="DEP"/>
    <property type="match status" value="1"/>
</dbReference>
<dbReference type="GO" id="GO:0035556">
    <property type="term" value="P:intracellular signal transduction"/>
    <property type="evidence" value="ECO:0007669"/>
    <property type="project" value="InterPro"/>
</dbReference>
<dbReference type="InterPro" id="IPR006869">
    <property type="entry name" value="DUF547"/>
</dbReference>
<dbReference type="AlphaFoldDB" id="A0AAV5JR58"/>
<feature type="region of interest" description="Disordered" evidence="1">
    <location>
        <begin position="268"/>
        <end position="287"/>
    </location>
</feature>
<evidence type="ECO:0000313" key="3">
    <source>
        <dbReference type="EMBL" id="GKV13230.1"/>
    </source>
</evidence>
<comment type="caution">
    <text evidence="3">The sequence shown here is derived from an EMBL/GenBank/DDBJ whole genome shotgun (WGS) entry which is preliminary data.</text>
</comment>
<evidence type="ECO:0000259" key="2">
    <source>
        <dbReference type="PROSITE" id="PS50186"/>
    </source>
</evidence>
<name>A0AAV5JR58_9ROSI</name>
<dbReference type="SMART" id="SM00049">
    <property type="entry name" value="DEP"/>
    <property type="match status" value="1"/>
</dbReference>
<dbReference type="SUPFAM" id="SSF46785">
    <property type="entry name" value="Winged helix' DNA-binding domain"/>
    <property type="match status" value="1"/>
</dbReference>
<dbReference type="SUPFAM" id="SSF52833">
    <property type="entry name" value="Thioredoxin-like"/>
    <property type="match status" value="1"/>
</dbReference>
<organism evidence="3 4">
    <name type="scientific">Rubroshorea leprosula</name>
    <dbReference type="NCBI Taxonomy" id="152421"/>
    <lineage>
        <taxon>Eukaryota</taxon>
        <taxon>Viridiplantae</taxon>
        <taxon>Streptophyta</taxon>
        <taxon>Embryophyta</taxon>
        <taxon>Tracheophyta</taxon>
        <taxon>Spermatophyta</taxon>
        <taxon>Magnoliopsida</taxon>
        <taxon>eudicotyledons</taxon>
        <taxon>Gunneridae</taxon>
        <taxon>Pentapetalae</taxon>
        <taxon>rosids</taxon>
        <taxon>malvids</taxon>
        <taxon>Malvales</taxon>
        <taxon>Dipterocarpaceae</taxon>
        <taxon>Rubroshorea</taxon>
    </lineage>
</organism>
<keyword evidence="4" id="KW-1185">Reference proteome</keyword>
<dbReference type="InterPro" id="IPR002109">
    <property type="entry name" value="Glutaredoxin"/>
</dbReference>
<accession>A0AAV5JR58</accession>
<sequence>MEIDSSDPTTVPQNGTKPHDDQEGGDFSEVEIEKKEENVQDSNPTTTTRASQGNSEAEENTNETKEANGTVEPKINGHIPNIKSQVQLPQPQPPQPRVERLQSTLSMTDSFPAIGKFIRERSSSFSAAITKRLASLREDSTGYGDFIVKNDSVNFEVTEFKIPGVKVIVKLKSEEEKEYQKGIISFFSRSNSRDCTAARSFFRQKGLNFVEINIDVYPKREKELLERTGSSEVPQIFINDKLFGGLVALNSLRNSGEFDKRLREIMGDNCQSNGPAPPEYGINDDEEESEDEWAGIARILRENLPVQDRLLKMKLVKNCFAGSDLVEAIIQHMDCGRKKAIATAKMLAKKHFIHHVFRENEFEETKQEHFYRFLEHEPFILGCFNFKSSINDSEPKSVALVSDKLMKLMSAILETYASEDRCHLDYSGISRSEEFRRYVNLARDLQRVNLQLLSPEETLAFFLNLYNAMVIHAVISIGHPEGILDKRAFFYDFQYVVGGYPYSLSDIQNGILRHNQRSTYSLVKPFANGDKRLELMLPKFNPLIHFGLCNGTRSSPTVRFFTPHGIESELKYATREFFQRGGIEVDLDKRTVYLTRIIKWYMVDFGQEKDILKWVLNYLDATKSGLLTHLLGDGSSVNILYQKYDWSGNC</sequence>
<feature type="compositionally biased region" description="Polar residues" evidence="1">
    <location>
        <begin position="40"/>
        <end position="53"/>
    </location>
</feature>
<dbReference type="InterPro" id="IPR000591">
    <property type="entry name" value="DEP_dom"/>
</dbReference>
<dbReference type="Proteomes" id="UP001054252">
    <property type="component" value="Unassembled WGS sequence"/>
</dbReference>
<gene>
    <name evidence="3" type="ORF">SLEP1_g24274</name>
</gene>
<dbReference type="InterPro" id="IPR036390">
    <property type="entry name" value="WH_DNA-bd_sf"/>
</dbReference>